<dbReference type="InterPro" id="IPR000792">
    <property type="entry name" value="Tscrpt_reg_LuxR_C"/>
</dbReference>
<dbReference type="SUPFAM" id="SSF46894">
    <property type="entry name" value="C-terminal effector domain of the bipartite response regulators"/>
    <property type="match status" value="1"/>
</dbReference>
<dbReference type="PROSITE" id="PS00622">
    <property type="entry name" value="HTH_LUXR_1"/>
    <property type="match status" value="1"/>
</dbReference>
<dbReference type="Gene3D" id="1.10.10.10">
    <property type="entry name" value="Winged helix-like DNA-binding domain superfamily/Winged helix DNA-binding domain"/>
    <property type="match status" value="1"/>
</dbReference>
<protein>
    <submittedName>
        <fullName evidence="5">Helix-turn-helix transcriptional regulator</fullName>
    </submittedName>
</protein>
<gene>
    <name evidence="5" type="ORF">HGQ17_09540</name>
</gene>
<dbReference type="EMBL" id="JABAHY010000008">
    <property type="protein sequence ID" value="NLS10230.1"/>
    <property type="molecule type" value="Genomic_DNA"/>
</dbReference>
<keyword evidence="6" id="KW-1185">Reference proteome</keyword>
<dbReference type="PROSITE" id="PS50043">
    <property type="entry name" value="HTH_LUXR_2"/>
    <property type="match status" value="1"/>
</dbReference>
<dbReference type="InterPro" id="IPR016032">
    <property type="entry name" value="Sig_transdc_resp-reg_C-effctor"/>
</dbReference>
<proteinExistence type="predicted"/>
<dbReference type="RefSeq" id="WP_168887716.1">
    <property type="nucleotide sequence ID" value="NZ_JABAHY010000008.1"/>
</dbReference>
<dbReference type="GO" id="GO:0003677">
    <property type="term" value="F:DNA binding"/>
    <property type="evidence" value="ECO:0007669"/>
    <property type="project" value="UniProtKB-KW"/>
</dbReference>
<organism evidence="5 6">
    <name type="scientific">Nesterenkonia sedimenti</name>
    <dbReference type="NCBI Taxonomy" id="1463632"/>
    <lineage>
        <taxon>Bacteria</taxon>
        <taxon>Bacillati</taxon>
        <taxon>Actinomycetota</taxon>
        <taxon>Actinomycetes</taxon>
        <taxon>Micrococcales</taxon>
        <taxon>Micrococcaceae</taxon>
        <taxon>Nesterenkonia</taxon>
    </lineage>
</organism>
<dbReference type="Proteomes" id="UP000523139">
    <property type="component" value="Unassembled WGS sequence"/>
</dbReference>
<feature type="domain" description="HTH luxR-type" evidence="4">
    <location>
        <begin position="13"/>
        <end position="78"/>
    </location>
</feature>
<evidence type="ECO:0000313" key="5">
    <source>
        <dbReference type="EMBL" id="NLS10230.1"/>
    </source>
</evidence>
<accession>A0A7X8TKI1</accession>
<evidence type="ECO:0000256" key="2">
    <source>
        <dbReference type="ARBA" id="ARBA00023125"/>
    </source>
</evidence>
<keyword evidence="1" id="KW-0805">Transcription regulation</keyword>
<dbReference type="AlphaFoldDB" id="A0A7X8TKI1"/>
<dbReference type="SMART" id="SM00421">
    <property type="entry name" value="HTH_LUXR"/>
    <property type="match status" value="1"/>
</dbReference>
<evidence type="ECO:0000313" key="6">
    <source>
        <dbReference type="Proteomes" id="UP000523139"/>
    </source>
</evidence>
<dbReference type="GO" id="GO:0006355">
    <property type="term" value="P:regulation of DNA-templated transcription"/>
    <property type="evidence" value="ECO:0007669"/>
    <property type="project" value="InterPro"/>
</dbReference>
<sequence length="80" mass="8918">MPTELPSWISDEAQAKLAALTSRERDIALMAGEGLSNNDIAERLVLSVRTVESHMSNILAKLRLSSRRELFRILLPSTLN</sequence>
<dbReference type="PRINTS" id="PR00038">
    <property type="entry name" value="HTHLUXR"/>
</dbReference>
<evidence type="ECO:0000256" key="1">
    <source>
        <dbReference type="ARBA" id="ARBA00023015"/>
    </source>
</evidence>
<evidence type="ECO:0000256" key="3">
    <source>
        <dbReference type="ARBA" id="ARBA00023163"/>
    </source>
</evidence>
<dbReference type="Pfam" id="PF00196">
    <property type="entry name" value="GerE"/>
    <property type="match status" value="1"/>
</dbReference>
<dbReference type="CDD" id="cd06170">
    <property type="entry name" value="LuxR_C_like"/>
    <property type="match status" value="1"/>
</dbReference>
<dbReference type="InterPro" id="IPR036388">
    <property type="entry name" value="WH-like_DNA-bd_sf"/>
</dbReference>
<keyword evidence="3" id="KW-0804">Transcription</keyword>
<name>A0A7X8TKI1_9MICC</name>
<keyword evidence="2" id="KW-0238">DNA-binding</keyword>
<dbReference type="PANTHER" id="PTHR44688">
    <property type="entry name" value="DNA-BINDING TRANSCRIPTIONAL ACTIVATOR DEVR_DOSR"/>
    <property type="match status" value="1"/>
</dbReference>
<dbReference type="PANTHER" id="PTHR44688:SF16">
    <property type="entry name" value="DNA-BINDING TRANSCRIPTIONAL ACTIVATOR DEVR_DOSR"/>
    <property type="match status" value="1"/>
</dbReference>
<evidence type="ECO:0000259" key="4">
    <source>
        <dbReference type="PROSITE" id="PS50043"/>
    </source>
</evidence>
<comment type="caution">
    <text evidence="5">The sequence shown here is derived from an EMBL/GenBank/DDBJ whole genome shotgun (WGS) entry which is preliminary data.</text>
</comment>
<reference evidence="5 6" key="1">
    <citation type="submission" date="2020-04" db="EMBL/GenBank/DDBJ databases">
        <title>Nesterenkonia sp. nov., isolated from marine sediment.</title>
        <authorList>
            <person name="Zhang G."/>
        </authorList>
    </citation>
    <scope>NUCLEOTIDE SEQUENCE [LARGE SCALE GENOMIC DNA]</scope>
    <source>
        <strain evidence="5 6">MY13</strain>
    </source>
</reference>